<evidence type="ECO:0000313" key="5">
    <source>
        <dbReference type="EMBL" id="KAJ0184781.1"/>
    </source>
</evidence>
<feature type="domain" description="DNA helicase Pif1-like DEAD-box helicase" evidence="2">
    <location>
        <begin position="954"/>
        <end position="1110"/>
    </location>
</feature>
<accession>A0A9R1UCT8</accession>
<keyword evidence="1" id="KW-0234">DNA repair</keyword>
<dbReference type="EC" id="5.6.2.3" evidence="1"/>
<dbReference type="GO" id="GO:0005524">
    <property type="term" value="F:ATP binding"/>
    <property type="evidence" value="ECO:0007669"/>
    <property type="project" value="UniProtKB-KW"/>
</dbReference>
<dbReference type="InterPro" id="IPR025476">
    <property type="entry name" value="Helitron_helicase-like"/>
</dbReference>
<dbReference type="GO" id="GO:0016787">
    <property type="term" value="F:hydrolase activity"/>
    <property type="evidence" value="ECO:0007669"/>
    <property type="project" value="UniProtKB-KW"/>
</dbReference>
<dbReference type="InterPro" id="IPR010285">
    <property type="entry name" value="DNA_helicase_pif1-like_DEAD"/>
</dbReference>
<evidence type="ECO:0000259" key="4">
    <source>
        <dbReference type="Pfam" id="PF21530"/>
    </source>
</evidence>
<dbReference type="GO" id="GO:0043139">
    <property type="term" value="F:5'-3' DNA helicase activity"/>
    <property type="evidence" value="ECO:0007669"/>
    <property type="project" value="UniProtKB-EC"/>
</dbReference>
<sequence length="1406" mass="159885">MLVTKIQVTINRIYSSCNNIQTPISNNRHHSFFSNGMQSLDSSTIIQPSSSDNLTRRTQKLKRKPTNISAIPMFDFTIHGEVNDQHTHANIAKGVSKDYIDHGDQNVVCQICNAKLWTAESIRGKDKQNTSFSLCCGYGKVELPDSKKAPPSYLNLFHSTDSKSKYFINNIRRYNSMFSFTSMGGKVDASINSGKAPFIFRLGGQNYHRIGSLLPSNGAKPKFSQLYIYDTDNEESNRQTIFGRQQDASTSTGDSVDLQIIHDLKVMLDSNNVLVQTYRMVRDCFHDNPHIDLKLRLIGKRIQDGRTYNLPSASEVAALIVGDIDDSFQNRDIIVQNSSGSLQRISELHPSYLPLQYPLLFPYGDDGYRVDILHRGLTSSTNSKRPNCTMREFFAYRIQDRINSFSLILNSRRLFQQFLVDAYTMIESERLFSVRKKQKNLRCASYEHLRNVQHQGKTTFSNTGQRVILPSSFTGGARYMQQNYLDAMSLCKWFGYPDFFITITCNPKWPEIKRFLKDTNLKLEDRPDILCRIFKIKLDAMIKDLREKKLFGKVKGVVYTIEFQKRGLPHSHICLFLHSDDKLRTVEQIDNYISAEIPNINEDPDLYSLVSEFMMHGPCGAENMKCPCMVDNKCSKNFPKKFSNETSADEDGFPIYRRRNDGCFVEKSGVKLDNRHVVAYNKDLLKRYQGHINVEWCNQAGSIKYLFKYINKGPDRATLAVIQSNNESATDNSVDEIKEYYDCRYISACEASWRIFGYDIHYRYPSVVRLPFHLPDQQQVVFDPDDDIENILDKPSVASSMFTSWLECNKIYKQARDLTYVEFPTKFVWKANSRNWEPREVGFSIGRIHAVSPKLGEAYFLRILLNKVRGPTSFEDIRTVNREICPTFRDACYALGLLDDDKEYIEAIKEASHSGMPYPDFDCVSSSNNRLIAEELSYDITSLQNEFQTLIVSLTNEQRGVFDDVMAAIEDNKGGVFFVYGYGGTGKTFLWKTLSTTIRSKGQIVLTVASSGIASLLLTGGRTAHSRFRIPLNLTENSICSINRDSDASKLLKQTSLIIWDEAPMVHKHAFEALDRTLRDVLSFGNVRNSHIPFGGKVIVFGGDFRQILPNMRLTVGKDPSEIQQTRLFANWLLDIGEGNVGGSNDGDAVIRIPEDLLITQSSDPIGSLIEFVYPSLLDNLNDPKYFEERSILAPKNEVVQEINDRLLSSFPGEEKEYLSSDSICQTEFLHDQFDESLYSPDVLNGLKISGLPNHKLILKVGVPVMLLRNIDQKNGLCNGTRLQVVSLGNRIIETVVLTGSNIGHRVFISRLSLTPSDNKIPYKFKRRQFPLAVCFAMTINKSQGQSLKRVGLFLREPVFSHGQLYVALSRVKSREGLKLLILDKDGNLTNKTSNVVFKEVFQNLC</sequence>
<dbReference type="InterPro" id="IPR049163">
    <property type="entry name" value="Pif1-like_2B_dom"/>
</dbReference>
<keyword evidence="6" id="KW-1185">Reference proteome</keyword>
<dbReference type="PANTHER" id="PTHR10492">
    <property type="match status" value="1"/>
</dbReference>
<dbReference type="SUPFAM" id="SSF52540">
    <property type="entry name" value="P-loop containing nucleoside triphosphate hydrolases"/>
    <property type="match status" value="2"/>
</dbReference>
<proteinExistence type="inferred from homology"/>
<feature type="domain" description="Helitron helicase-like" evidence="3">
    <location>
        <begin position="393"/>
        <end position="573"/>
    </location>
</feature>
<dbReference type="InterPro" id="IPR027417">
    <property type="entry name" value="P-loop_NTPase"/>
</dbReference>
<dbReference type="GO" id="GO:0006281">
    <property type="term" value="P:DNA repair"/>
    <property type="evidence" value="ECO:0007669"/>
    <property type="project" value="UniProtKB-KW"/>
</dbReference>
<dbReference type="FunFam" id="3.40.50.300:FF:002884">
    <property type="entry name" value="ATP-dependent DNA helicase"/>
    <property type="match status" value="1"/>
</dbReference>
<gene>
    <name evidence="5" type="ORF">LSAT_V11C900506450</name>
</gene>
<dbReference type="PANTHER" id="PTHR10492:SF101">
    <property type="entry name" value="ATP-DEPENDENT DNA HELICASE"/>
    <property type="match status" value="1"/>
</dbReference>
<keyword evidence="1" id="KW-0233">DNA recombination</keyword>
<keyword evidence="1" id="KW-0378">Hydrolase</keyword>
<dbReference type="GO" id="GO:0000723">
    <property type="term" value="P:telomere maintenance"/>
    <property type="evidence" value="ECO:0007669"/>
    <property type="project" value="InterPro"/>
</dbReference>
<name>A0A9R1UCT8_LACSA</name>
<reference evidence="5 6" key="1">
    <citation type="journal article" date="2017" name="Nat. Commun.">
        <title>Genome assembly with in vitro proximity ligation data and whole-genome triplication in lettuce.</title>
        <authorList>
            <person name="Reyes-Chin-Wo S."/>
            <person name="Wang Z."/>
            <person name="Yang X."/>
            <person name="Kozik A."/>
            <person name="Arikit S."/>
            <person name="Song C."/>
            <person name="Xia L."/>
            <person name="Froenicke L."/>
            <person name="Lavelle D.O."/>
            <person name="Truco M.J."/>
            <person name="Xia R."/>
            <person name="Zhu S."/>
            <person name="Xu C."/>
            <person name="Xu H."/>
            <person name="Xu X."/>
            <person name="Cox K."/>
            <person name="Korf I."/>
            <person name="Meyers B.C."/>
            <person name="Michelmore R.W."/>
        </authorList>
    </citation>
    <scope>NUCLEOTIDE SEQUENCE [LARGE SCALE GENOMIC DNA]</scope>
    <source>
        <strain evidence="6">cv. Salinas</strain>
        <tissue evidence="5">Seedlings</tissue>
    </source>
</reference>
<keyword evidence="1" id="KW-0227">DNA damage</keyword>
<dbReference type="Pfam" id="PF14214">
    <property type="entry name" value="Helitron_like_N"/>
    <property type="match status" value="1"/>
</dbReference>
<comment type="cofactor">
    <cofactor evidence="1">
        <name>Mg(2+)</name>
        <dbReference type="ChEBI" id="CHEBI:18420"/>
    </cofactor>
</comment>
<dbReference type="Pfam" id="PF21530">
    <property type="entry name" value="Pif1_2B_dom"/>
    <property type="match status" value="1"/>
</dbReference>
<keyword evidence="1" id="KW-0347">Helicase</keyword>
<keyword evidence="1" id="KW-0067">ATP-binding</keyword>
<evidence type="ECO:0000259" key="2">
    <source>
        <dbReference type="Pfam" id="PF05970"/>
    </source>
</evidence>
<feature type="domain" description="DNA helicase Pif1-like 2B" evidence="4">
    <location>
        <begin position="1244"/>
        <end position="1288"/>
    </location>
</feature>
<evidence type="ECO:0000259" key="3">
    <source>
        <dbReference type="Pfam" id="PF14214"/>
    </source>
</evidence>
<comment type="similarity">
    <text evidence="1">Belongs to the helicase family.</text>
</comment>
<comment type="catalytic activity">
    <reaction evidence="1">
        <text>ATP + H2O = ADP + phosphate + H(+)</text>
        <dbReference type="Rhea" id="RHEA:13065"/>
        <dbReference type="ChEBI" id="CHEBI:15377"/>
        <dbReference type="ChEBI" id="CHEBI:15378"/>
        <dbReference type="ChEBI" id="CHEBI:30616"/>
        <dbReference type="ChEBI" id="CHEBI:43474"/>
        <dbReference type="ChEBI" id="CHEBI:456216"/>
        <dbReference type="EC" id="5.6.2.3"/>
    </reaction>
</comment>
<dbReference type="Proteomes" id="UP000235145">
    <property type="component" value="Unassembled WGS sequence"/>
</dbReference>
<dbReference type="Pfam" id="PF05970">
    <property type="entry name" value="PIF1"/>
    <property type="match status" value="1"/>
</dbReference>
<evidence type="ECO:0000313" key="6">
    <source>
        <dbReference type="Proteomes" id="UP000235145"/>
    </source>
</evidence>
<dbReference type="GO" id="GO:0006310">
    <property type="term" value="P:DNA recombination"/>
    <property type="evidence" value="ECO:0007669"/>
    <property type="project" value="UniProtKB-KW"/>
</dbReference>
<dbReference type="Gene3D" id="3.40.50.300">
    <property type="entry name" value="P-loop containing nucleotide triphosphate hydrolases"/>
    <property type="match status" value="1"/>
</dbReference>
<keyword evidence="1" id="KW-0547">Nucleotide-binding</keyword>
<dbReference type="CDD" id="cd18809">
    <property type="entry name" value="SF1_C_RecD"/>
    <property type="match status" value="1"/>
</dbReference>
<dbReference type="EMBL" id="NBSK02000009">
    <property type="protein sequence ID" value="KAJ0184781.1"/>
    <property type="molecule type" value="Genomic_DNA"/>
</dbReference>
<protein>
    <recommendedName>
        <fullName evidence="1">ATP-dependent DNA helicase</fullName>
        <ecNumber evidence="1">5.6.2.3</ecNumber>
    </recommendedName>
</protein>
<organism evidence="5 6">
    <name type="scientific">Lactuca sativa</name>
    <name type="common">Garden lettuce</name>
    <dbReference type="NCBI Taxonomy" id="4236"/>
    <lineage>
        <taxon>Eukaryota</taxon>
        <taxon>Viridiplantae</taxon>
        <taxon>Streptophyta</taxon>
        <taxon>Embryophyta</taxon>
        <taxon>Tracheophyta</taxon>
        <taxon>Spermatophyta</taxon>
        <taxon>Magnoliopsida</taxon>
        <taxon>eudicotyledons</taxon>
        <taxon>Gunneridae</taxon>
        <taxon>Pentapetalae</taxon>
        <taxon>asterids</taxon>
        <taxon>campanulids</taxon>
        <taxon>Asterales</taxon>
        <taxon>Asteraceae</taxon>
        <taxon>Cichorioideae</taxon>
        <taxon>Cichorieae</taxon>
        <taxon>Lactucinae</taxon>
        <taxon>Lactuca</taxon>
    </lineage>
</organism>
<evidence type="ECO:0000256" key="1">
    <source>
        <dbReference type="RuleBase" id="RU363044"/>
    </source>
</evidence>
<comment type="caution">
    <text evidence="5">The sequence shown here is derived from an EMBL/GenBank/DDBJ whole genome shotgun (WGS) entry which is preliminary data.</text>
</comment>